<evidence type="ECO:0000256" key="1">
    <source>
        <dbReference type="ARBA" id="ARBA00006974"/>
    </source>
</evidence>
<evidence type="ECO:0000313" key="3">
    <source>
        <dbReference type="Proteomes" id="UP000657918"/>
    </source>
</evidence>
<keyword evidence="3" id="KW-1185">Reference proteome</keyword>
<accession>A0A835N6E4</accession>
<dbReference type="EMBL" id="JADGMS010000002">
    <property type="protein sequence ID" value="KAF9687049.1"/>
    <property type="molecule type" value="Genomic_DNA"/>
</dbReference>
<gene>
    <name evidence="2" type="ORF">SADUNF_Sadunf02G0053300</name>
</gene>
<comment type="similarity">
    <text evidence="1">Belongs to the ARG7 family.</text>
</comment>
<dbReference type="PANTHER" id="PTHR31175">
    <property type="entry name" value="AUXIN-RESPONSIVE FAMILY PROTEIN"/>
    <property type="match status" value="1"/>
</dbReference>
<sequence length="157" mass="17734">MEKASQVKWSSESLMYHVDNMITPRKLIKAARKWQKLPAIRRKRKSFPRNFGYGDAVACSGQPSMVEKGHFVVYSAGGKRKILDQPFRLAEEELGLQSNEWPSEIAMQCKLNGARALLSPKPCIQRRGKSFSPDTIELPLVAHHPRICFQNIPSGSL</sequence>
<proteinExistence type="inferred from homology"/>
<protein>
    <submittedName>
        <fullName evidence="2">Uncharacterized protein</fullName>
    </submittedName>
</protein>
<dbReference type="AlphaFoldDB" id="A0A835N6E4"/>
<organism evidence="2 3">
    <name type="scientific">Salix dunnii</name>
    <dbReference type="NCBI Taxonomy" id="1413687"/>
    <lineage>
        <taxon>Eukaryota</taxon>
        <taxon>Viridiplantae</taxon>
        <taxon>Streptophyta</taxon>
        <taxon>Embryophyta</taxon>
        <taxon>Tracheophyta</taxon>
        <taxon>Spermatophyta</taxon>
        <taxon>Magnoliopsida</taxon>
        <taxon>eudicotyledons</taxon>
        <taxon>Gunneridae</taxon>
        <taxon>Pentapetalae</taxon>
        <taxon>rosids</taxon>
        <taxon>fabids</taxon>
        <taxon>Malpighiales</taxon>
        <taxon>Salicaceae</taxon>
        <taxon>Saliceae</taxon>
        <taxon>Salix</taxon>
    </lineage>
</organism>
<dbReference type="OrthoDB" id="1936278at2759"/>
<name>A0A835N6E4_9ROSI</name>
<dbReference type="GO" id="GO:0009733">
    <property type="term" value="P:response to auxin"/>
    <property type="evidence" value="ECO:0007669"/>
    <property type="project" value="InterPro"/>
</dbReference>
<reference evidence="2 3" key="1">
    <citation type="submission" date="2020-10" db="EMBL/GenBank/DDBJ databases">
        <title>Plant Genome Project.</title>
        <authorList>
            <person name="Zhang R.-G."/>
        </authorList>
    </citation>
    <scope>NUCLEOTIDE SEQUENCE [LARGE SCALE GENOMIC DNA]</scope>
    <source>
        <strain evidence="2">FAFU-HL-1</strain>
        <tissue evidence="2">Leaf</tissue>
    </source>
</reference>
<dbReference type="InterPro" id="IPR003676">
    <property type="entry name" value="SAUR_fam"/>
</dbReference>
<dbReference type="Proteomes" id="UP000657918">
    <property type="component" value="Unassembled WGS sequence"/>
</dbReference>
<evidence type="ECO:0000313" key="2">
    <source>
        <dbReference type="EMBL" id="KAF9687049.1"/>
    </source>
</evidence>
<dbReference type="PANTHER" id="PTHR31175:SF65">
    <property type="entry name" value="AUXIN-RESPONSIVE PROTEIN SAUR66-LIKE"/>
    <property type="match status" value="1"/>
</dbReference>
<comment type="caution">
    <text evidence="2">The sequence shown here is derived from an EMBL/GenBank/DDBJ whole genome shotgun (WGS) entry which is preliminary data.</text>
</comment>